<evidence type="ECO:0000256" key="1">
    <source>
        <dbReference type="SAM" id="Phobius"/>
    </source>
</evidence>
<dbReference type="InterPro" id="IPR012338">
    <property type="entry name" value="Beta-lactam/transpept-like"/>
</dbReference>
<dbReference type="SUPFAM" id="SSF56601">
    <property type="entry name" value="beta-lactamase/transpeptidase-like"/>
    <property type="match status" value="1"/>
</dbReference>
<comment type="caution">
    <text evidence="3">The sequence shown here is derived from an EMBL/GenBank/DDBJ whole genome shotgun (WGS) entry which is preliminary data.</text>
</comment>
<feature type="domain" description="Peptidase S11 D-alanyl-D-alanine carboxypeptidase A N-terminal" evidence="2">
    <location>
        <begin position="76"/>
        <end position="270"/>
    </location>
</feature>
<dbReference type="EMBL" id="JAUQUB010000001">
    <property type="protein sequence ID" value="MDO7881910.1"/>
    <property type="molecule type" value="Genomic_DNA"/>
</dbReference>
<keyword evidence="1" id="KW-1133">Transmembrane helix</keyword>
<accession>A0ABT9BLN3</accession>
<proteinExistence type="predicted"/>
<sequence length="408" mass="42021">MPLTRRQIYRRRRIAVFGGAGLVLAAGFYLPLTLLAPLHETTPTVSAIEVQQPTVPVIDFPPYGAAGFGAVGYDGVLASAGTADPLPIASITKVVTALVVLEAHPLAPGEQGPTATLAERDVQFYADMLAQDGIVAPVSVGLQVTQRGMMQLALMASANNYAQSLAAWAFGSEAAYVDAARDWLGRNGLTGTTIVDATGIQPSNSSTVSDLIAIAKLAVANPVVAEIVATPTTEVPGVGPVVNRNGLLGVDGVDGIKTGTLDESGACLLFAQDIVVADEPITIVGVVLGGPDHDTINAAIRGMLAQADSGFQSIPLAVPDEVAGTYETEWGDRANAVPAEPASVVAWTGSSVSAAPTLDPVHLAEDGEEVGSITFTVGPKTVVVPLELDGDISDPGPWWRLTHPALLF</sequence>
<name>A0ABT9BLN3_9MICO</name>
<dbReference type="Proteomes" id="UP001241072">
    <property type="component" value="Unassembled WGS sequence"/>
</dbReference>
<evidence type="ECO:0000313" key="4">
    <source>
        <dbReference type="Proteomes" id="UP001241072"/>
    </source>
</evidence>
<keyword evidence="1" id="KW-0812">Transmembrane</keyword>
<evidence type="ECO:0000259" key="2">
    <source>
        <dbReference type="Pfam" id="PF00768"/>
    </source>
</evidence>
<dbReference type="Pfam" id="PF00768">
    <property type="entry name" value="Peptidase_S11"/>
    <property type="match status" value="1"/>
</dbReference>
<protein>
    <submittedName>
        <fullName evidence="3">D-alanyl-D-alanine carboxypeptidase</fullName>
    </submittedName>
</protein>
<keyword evidence="1" id="KW-0472">Membrane</keyword>
<keyword evidence="3" id="KW-0645">Protease</keyword>
<reference evidence="3 4" key="1">
    <citation type="submission" date="2023-07" db="EMBL/GenBank/DDBJ databases">
        <title>Protaetiibacter sp. nov WY-16 isolated from soil.</title>
        <authorList>
            <person name="Liu B."/>
            <person name="Wan Y."/>
        </authorList>
    </citation>
    <scope>NUCLEOTIDE SEQUENCE [LARGE SCALE GENOMIC DNA]</scope>
    <source>
        <strain evidence="3 4">WY-16</strain>
    </source>
</reference>
<dbReference type="Gene3D" id="3.40.710.10">
    <property type="entry name" value="DD-peptidase/beta-lactamase superfamily"/>
    <property type="match status" value="1"/>
</dbReference>
<dbReference type="InterPro" id="IPR001967">
    <property type="entry name" value="Peptidase_S11_N"/>
</dbReference>
<keyword evidence="3" id="KW-0121">Carboxypeptidase</keyword>
<keyword evidence="4" id="KW-1185">Reference proteome</keyword>
<gene>
    <name evidence="3" type="ORF">Q5716_06675</name>
</gene>
<dbReference type="RefSeq" id="WP_305002302.1">
    <property type="nucleotide sequence ID" value="NZ_JAUQUB010000001.1"/>
</dbReference>
<dbReference type="GO" id="GO:0004180">
    <property type="term" value="F:carboxypeptidase activity"/>
    <property type="evidence" value="ECO:0007669"/>
    <property type="project" value="UniProtKB-KW"/>
</dbReference>
<organism evidence="3 4">
    <name type="scientific">Antiquaquibacter soli</name>
    <dbReference type="NCBI Taxonomy" id="3064523"/>
    <lineage>
        <taxon>Bacteria</taxon>
        <taxon>Bacillati</taxon>
        <taxon>Actinomycetota</taxon>
        <taxon>Actinomycetes</taxon>
        <taxon>Micrococcales</taxon>
        <taxon>Microbacteriaceae</taxon>
        <taxon>Antiquaquibacter</taxon>
    </lineage>
</organism>
<feature type="transmembrane region" description="Helical" evidence="1">
    <location>
        <begin position="14"/>
        <end position="36"/>
    </location>
</feature>
<keyword evidence="3" id="KW-0378">Hydrolase</keyword>
<evidence type="ECO:0000313" key="3">
    <source>
        <dbReference type="EMBL" id="MDO7881910.1"/>
    </source>
</evidence>